<evidence type="ECO:0000313" key="9">
    <source>
        <dbReference type="Proteomes" id="UP000317078"/>
    </source>
</evidence>
<comment type="caution">
    <text evidence="8">The sequence shown here is derived from an EMBL/GenBank/DDBJ whole genome shotgun (WGS) entry which is preliminary data.</text>
</comment>
<feature type="transmembrane region" description="Helical" evidence="6">
    <location>
        <begin position="12"/>
        <end position="33"/>
    </location>
</feature>
<feature type="transmembrane region" description="Helical" evidence="6">
    <location>
        <begin position="357"/>
        <end position="379"/>
    </location>
</feature>
<feature type="transmembrane region" description="Helical" evidence="6">
    <location>
        <begin position="183"/>
        <end position="202"/>
    </location>
</feature>
<gene>
    <name evidence="8" type="ORF">EAH89_12820</name>
</gene>
<keyword evidence="5 6" id="KW-0472">Membrane</keyword>
<dbReference type="GO" id="GO:0022857">
    <property type="term" value="F:transmembrane transporter activity"/>
    <property type="evidence" value="ECO:0007669"/>
    <property type="project" value="InterPro"/>
</dbReference>
<dbReference type="Gene3D" id="1.20.1250.20">
    <property type="entry name" value="MFS general substrate transporter like domains"/>
    <property type="match status" value="2"/>
</dbReference>
<dbReference type="InterPro" id="IPR024671">
    <property type="entry name" value="Atg22-like"/>
</dbReference>
<keyword evidence="3 6" id="KW-0812">Transmembrane</keyword>
<feature type="transmembrane region" description="Helical" evidence="6">
    <location>
        <begin position="244"/>
        <end position="266"/>
    </location>
</feature>
<keyword evidence="4 6" id="KW-1133">Transmembrane helix</keyword>
<evidence type="ECO:0000256" key="3">
    <source>
        <dbReference type="ARBA" id="ARBA00022692"/>
    </source>
</evidence>
<reference evidence="8 9" key="1">
    <citation type="journal article" date="2019" name="Environ. Microbiol.">
        <title>Species interactions and distinct microbial communities in high Arctic permafrost affected cryosols are associated with the CH4 and CO2 gas fluxes.</title>
        <authorList>
            <person name="Altshuler I."/>
            <person name="Hamel J."/>
            <person name="Turney S."/>
            <person name="Magnuson E."/>
            <person name="Levesque R."/>
            <person name="Greer C."/>
            <person name="Whyte L.G."/>
        </authorList>
    </citation>
    <scope>NUCLEOTIDE SEQUENCE [LARGE SCALE GENOMIC DNA]</scope>
    <source>
        <strain evidence="8 9">S9.3B</strain>
    </source>
</reference>
<sequence>MNRREFAWSLYDWANSAFPTVVTTFVIATWFAQAVAPDPVAGQTMWGWMQTAAGLAIALLSPVLGAVADAGGRRRLMLGLCTVATAACTAAIWFARPEASSAIYVLACVGLATVFFEVGTVFYNAMLPEVASPARIGRVSGLAWGLGYAGGLTCLVLCLFGLIRPDPPPFGLDKTQGETIRAAAVLVGAWMLLFGWPVLVALRDPPGVKPGWREAARAGLAELRGVLRGLTGRPDMLRFLLARLFYTDGLNTLFAFGAIFAAGVHGLGFQEVLLFGIAMNVSAGIGAALGGLVEDRVGSRRMVLASLAALVAIGLALVVVEGAALFWGLALVLGLFFGPAQAASRTLMARLAPEGEMAAHFGLFALSGRITGFLGPAVLAAVTQWSGSQRLGMATTAGFMALGAVLLLGVRERPGGNGVTTP</sequence>
<evidence type="ECO:0000256" key="1">
    <source>
        <dbReference type="ARBA" id="ARBA00004127"/>
    </source>
</evidence>
<keyword evidence="9" id="KW-1185">Reference proteome</keyword>
<proteinExistence type="predicted"/>
<comment type="subcellular location">
    <subcellularLocation>
        <location evidence="1">Endomembrane system</location>
        <topology evidence="1">Multi-pass membrane protein</topology>
    </subcellularLocation>
</comment>
<dbReference type="PANTHER" id="PTHR23519:SF1">
    <property type="entry name" value="AUTOPHAGY-RELATED PROTEIN 22"/>
    <property type="match status" value="1"/>
</dbReference>
<dbReference type="InterPro" id="IPR050495">
    <property type="entry name" value="ATG22/LtaA_families"/>
</dbReference>
<dbReference type="PROSITE" id="PS50850">
    <property type="entry name" value="MFS"/>
    <property type="match status" value="1"/>
</dbReference>
<dbReference type="OrthoDB" id="9768783at2"/>
<feature type="transmembrane region" description="Helical" evidence="6">
    <location>
        <begin position="272"/>
        <end position="292"/>
    </location>
</feature>
<dbReference type="Pfam" id="PF11700">
    <property type="entry name" value="ATG22"/>
    <property type="match status" value="2"/>
</dbReference>
<feature type="transmembrane region" description="Helical" evidence="6">
    <location>
        <begin position="101"/>
        <end position="127"/>
    </location>
</feature>
<evidence type="ECO:0000259" key="7">
    <source>
        <dbReference type="PROSITE" id="PS50850"/>
    </source>
</evidence>
<name>A0A502G7B5_9PROT</name>
<protein>
    <submittedName>
        <fullName evidence="8">MFS transporter</fullName>
    </submittedName>
</protein>
<feature type="domain" description="Major facilitator superfamily (MFS) profile" evidence="7">
    <location>
        <begin position="1"/>
        <end position="415"/>
    </location>
</feature>
<dbReference type="InterPro" id="IPR036259">
    <property type="entry name" value="MFS_trans_sf"/>
</dbReference>
<evidence type="ECO:0000313" key="8">
    <source>
        <dbReference type="EMBL" id="TPG56986.1"/>
    </source>
</evidence>
<feature type="transmembrane region" description="Helical" evidence="6">
    <location>
        <begin position="45"/>
        <end position="64"/>
    </location>
</feature>
<feature type="transmembrane region" description="Helical" evidence="6">
    <location>
        <begin position="391"/>
        <end position="410"/>
    </location>
</feature>
<accession>A0A502G7B5</accession>
<dbReference type="GO" id="GO:0012505">
    <property type="term" value="C:endomembrane system"/>
    <property type="evidence" value="ECO:0007669"/>
    <property type="project" value="UniProtKB-SubCell"/>
</dbReference>
<organism evidence="8 9">
    <name type="scientific">Muricoccus nepalensis</name>
    <dbReference type="NCBI Taxonomy" id="1854500"/>
    <lineage>
        <taxon>Bacteria</taxon>
        <taxon>Pseudomonadati</taxon>
        <taxon>Pseudomonadota</taxon>
        <taxon>Alphaproteobacteria</taxon>
        <taxon>Acetobacterales</taxon>
        <taxon>Roseomonadaceae</taxon>
        <taxon>Muricoccus</taxon>
    </lineage>
</organism>
<dbReference type="EMBL" id="RCZP01000010">
    <property type="protein sequence ID" value="TPG56986.1"/>
    <property type="molecule type" value="Genomic_DNA"/>
</dbReference>
<evidence type="ECO:0000256" key="2">
    <source>
        <dbReference type="ARBA" id="ARBA00022448"/>
    </source>
</evidence>
<keyword evidence="2" id="KW-0813">Transport</keyword>
<evidence type="ECO:0000256" key="4">
    <source>
        <dbReference type="ARBA" id="ARBA00022989"/>
    </source>
</evidence>
<feature type="transmembrane region" description="Helical" evidence="6">
    <location>
        <begin position="76"/>
        <end position="95"/>
    </location>
</feature>
<dbReference type="Proteomes" id="UP000317078">
    <property type="component" value="Unassembled WGS sequence"/>
</dbReference>
<evidence type="ECO:0000256" key="6">
    <source>
        <dbReference type="SAM" id="Phobius"/>
    </source>
</evidence>
<dbReference type="InterPro" id="IPR020846">
    <property type="entry name" value="MFS_dom"/>
</dbReference>
<feature type="transmembrane region" description="Helical" evidence="6">
    <location>
        <begin position="304"/>
        <end position="337"/>
    </location>
</feature>
<feature type="transmembrane region" description="Helical" evidence="6">
    <location>
        <begin position="139"/>
        <end position="163"/>
    </location>
</feature>
<dbReference type="SUPFAM" id="SSF103473">
    <property type="entry name" value="MFS general substrate transporter"/>
    <property type="match status" value="1"/>
</dbReference>
<dbReference type="RefSeq" id="WP_140883611.1">
    <property type="nucleotide sequence ID" value="NZ_RCZP01000010.1"/>
</dbReference>
<dbReference type="PANTHER" id="PTHR23519">
    <property type="entry name" value="AUTOPHAGY-RELATED PROTEIN 22"/>
    <property type="match status" value="1"/>
</dbReference>
<dbReference type="AlphaFoldDB" id="A0A502G7B5"/>
<evidence type="ECO:0000256" key="5">
    <source>
        <dbReference type="ARBA" id="ARBA00023136"/>
    </source>
</evidence>